<dbReference type="Proteomes" id="UP000319143">
    <property type="component" value="Unassembled WGS sequence"/>
</dbReference>
<dbReference type="EMBL" id="SJPV01000001">
    <property type="protein sequence ID" value="TWU42108.1"/>
    <property type="molecule type" value="Genomic_DNA"/>
</dbReference>
<protein>
    <submittedName>
        <fullName evidence="3">ASPIC and UnbV</fullName>
    </submittedName>
</protein>
<dbReference type="Gene3D" id="1.25.40.10">
    <property type="entry name" value="Tetratricopeptide repeat domain"/>
    <property type="match status" value="2"/>
</dbReference>
<name>A0A5C6DZN6_9BACT</name>
<dbReference type="OrthoDB" id="5287961at2"/>
<evidence type="ECO:0000313" key="3">
    <source>
        <dbReference type="EMBL" id="TWU42108.1"/>
    </source>
</evidence>
<dbReference type="RefSeq" id="WP_146524225.1">
    <property type="nucleotide sequence ID" value="NZ_SJPV01000001.1"/>
</dbReference>
<dbReference type="SUPFAM" id="SSF69318">
    <property type="entry name" value="Integrin alpha N-terminal domain"/>
    <property type="match status" value="1"/>
</dbReference>
<proteinExistence type="predicted"/>
<feature type="domain" description="ASPIC/UnbV" evidence="2">
    <location>
        <begin position="905"/>
        <end position="970"/>
    </location>
</feature>
<accession>A0A5C6DZN6</accession>
<evidence type="ECO:0000256" key="1">
    <source>
        <dbReference type="ARBA" id="ARBA00022729"/>
    </source>
</evidence>
<dbReference type="InterPro" id="IPR027039">
    <property type="entry name" value="Crtac1"/>
</dbReference>
<dbReference type="Gene3D" id="2.130.10.130">
    <property type="entry name" value="Integrin alpha, N-terminal"/>
    <property type="match status" value="2"/>
</dbReference>
<gene>
    <name evidence="3" type="ORF">Poly41_04040</name>
</gene>
<dbReference type="PANTHER" id="PTHR16026:SF0">
    <property type="entry name" value="CARTILAGE ACIDIC PROTEIN 1"/>
    <property type="match status" value="1"/>
</dbReference>
<evidence type="ECO:0000259" key="2">
    <source>
        <dbReference type="Pfam" id="PF07593"/>
    </source>
</evidence>
<dbReference type="PANTHER" id="PTHR16026">
    <property type="entry name" value="CARTILAGE ACIDIC PROTEIN 1"/>
    <property type="match status" value="1"/>
</dbReference>
<dbReference type="SUPFAM" id="SSF48452">
    <property type="entry name" value="TPR-like"/>
    <property type="match status" value="1"/>
</dbReference>
<reference evidence="3 4" key="1">
    <citation type="submission" date="2019-02" db="EMBL/GenBank/DDBJ databases">
        <title>Deep-cultivation of Planctomycetes and their phenomic and genomic characterization uncovers novel biology.</title>
        <authorList>
            <person name="Wiegand S."/>
            <person name="Jogler M."/>
            <person name="Boedeker C."/>
            <person name="Pinto D."/>
            <person name="Vollmers J."/>
            <person name="Rivas-Marin E."/>
            <person name="Kohn T."/>
            <person name="Peeters S.H."/>
            <person name="Heuer A."/>
            <person name="Rast P."/>
            <person name="Oberbeckmann S."/>
            <person name="Bunk B."/>
            <person name="Jeske O."/>
            <person name="Meyerdierks A."/>
            <person name="Storesund J.E."/>
            <person name="Kallscheuer N."/>
            <person name="Luecker S."/>
            <person name="Lage O.M."/>
            <person name="Pohl T."/>
            <person name="Merkel B.J."/>
            <person name="Hornburger P."/>
            <person name="Mueller R.-W."/>
            <person name="Bruemmer F."/>
            <person name="Labrenz M."/>
            <person name="Spormann A.M."/>
            <person name="Op Den Camp H."/>
            <person name="Overmann J."/>
            <person name="Amann R."/>
            <person name="Jetten M.S.M."/>
            <person name="Mascher T."/>
            <person name="Medema M.H."/>
            <person name="Devos D.P."/>
            <person name="Kaster A.-K."/>
            <person name="Ovreas L."/>
            <person name="Rohde M."/>
            <person name="Galperin M.Y."/>
            <person name="Jogler C."/>
        </authorList>
    </citation>
    <scope>NUCLEOTIDE SEQUENCE [LARGE SCALE GENOMIC DNA]</scope>
    <source>
        <strain evidence="3 4">Poly41</strain>
    </source>
</reference>
<organism evidence="3 4">
    <name type="scientific">Novipirellula artificiosorum</name>
    <dbReference type="NCBI Taxonomy" id="2528016"/>
    <lineage>
        <taxon>Bacteria</taxon>
        <taxon>Pseudomonadati</taxon>
        <taxon>Planctomycetota</taxon>
        <taxon>Planctomycetia</taxon>
        <taxon>Pirellulales</taxon>
        <taxon>Pirellulaceae</taxon>
        <taxon>Novipirellula</taxon>
    </lineage>
</organism>
<dbReference type="InterPro" id="IPR013517">
    <property type="entry name" value="FG-GAP"/>
</dbReference>
<keyword evidence="4" id="KW-1185">Reference proteome</keyword>
<dbReference type="Pfam" id="PF07593">
    <property type="entry name" value="UnbV_ASPIC"/>
    <property type="match status" value="1"/>
</dbReference>
<comment type="caution">
    <text evidence="3">The sequence shown here is derived from an EMBL/GenBank/DDBJ whole genome shotgun (WGS) entry which is preliminary data.</text>
</comment>
<dbReference type="InterPro" id="IPR028994">
    <property type="entry name" value="Integrin_alpha_N"/>
</dbReference>
<dbReference type="AlphaFoldDB" id="A0A5C6DZN6"/>
<sequence length="983" mass="108977">MGISLVCLFFVGCRESDPPPKQTPAAETKPDPLAEASALIQQGKLDQAERILLRLQVQDPNDLATGTLLVTLLNERNDLVTAAGVLDDLAEANPKQSPRLLAQAAELIFESGDDLAAFKRFQAILDSDPTFAAVRRRFAACLNQRGFRAEANQQLRTLGETSPLSLAELRALCFPHRVWFDVAQKPDIHDARQIRALGVLNAARALRSQGDVRECLELLDCRDDLWQRTPASETLYGWTLANSQQNERLAQWLALSSTEWKNYCEYWLAVAQLAMQDQPTAAAECFARAIMIEPNSLEAHQGMVQALELANKQEAADAFRERVRLVQHNQQLMRRIVGAKQIEQLDYTEMANILAHMGRPLESVLWQELLFSRIAPMSQQMRTLQQYKSKLMVANPSGIDASSLLCGTELHTQTEYDDLLVAIREKVEGGMAANKRPSENDGKPIANPLPPVFANVAMLKGIHFAYQNATKPVERHFQIFQAYGSGVACLDYDADGRVDFYFGQAATTPPNELSPIGNGLFRNVGDQFKNVIEPAAADDRHYSTGVTAGDWNQDGWMDIAIANLGPNRLLINQGDGTFQVQRGDALWDQFDYTTSLAIADITGDHLPDLVTVNYIDDQAIYLPIEYDAAGKPVRLPGPLHFRPGLDRLFVSQVDGTMRSESFGKDETAIASSGLGLLITDMDGSGKNQVFVANDQRANQWWIPKQNDSDSRAWSDVAVARGVAYGQGGMPMACMGIATADFDRNGLMDMHITNFENQWSNLYMQSSSGMFSDQVVTYGLETPTFKMLGFGTQAIDYDNNTTSDIVIGNGHIEDFRERGIRFDMPSQILSRSGHQFVEAEVSGDDEYWKAGHLSRGMAQCDFNRDGRVDVVVTDLKENVALLENRTKTPNHFLQLELRGVLSERDAIGSRVTVRAAEQTQTTTVQTGDGYLSKNESVLFFGLGDATSIEEIEVQWPSGTSQTFTAAPIDCRLLIIENEPNVWVQ</sequence>
<dbReference type="InterPro" id="IPR011519">
    <property type="entry name" value="UnbV_ASPIC"/>
</dbReference>
<keyword evidence="1" id="KW-0732">Signal</keyword>
<dbReference type="Pfam" id="PF13517">
    <property type="entry name" value="FG-GAP_3"/>
    <property type="match status" value="1"/>
</dbReference>
<evidence type="ECO:0000313" key="4">
    <source>
        <dbReference type="Proteomes" id="UP000319143"/>
    </source>
</evidence>
<dbReference type="InterPro" id="IPR011990">
    <property type="entry name" value="TPR-like_helical_dom_sf"/>
</dbReference>